<dbReference type="AlphaFoldDB" id="A0AAV4RJS9"/>
<evidence type="ECO:0000313" key="2">
    <source>
        <dbReference type="Proteomes" id="UP001054837"/>
    </source>
</evidence>
<name>A0AAV4RJS9_9ARAC</name>
<organism evidence="1 2">
    <name type="scientific">Caerostris darwini</name>
    <dbReference type="NCBI Taxonomy" id="1538125"/>
    <lineage>
        <taxon>Eukaryota</taxon>
        <taxon>Metazoa</taxon>
        <taxon>Ecdysozoa</taxon>
        <taxon>Arthropoda</taxon>
        <taxon>Chelicerata</taxon>
        <taxon>Arachnida</taxon>
        <taxon>Araneae</taxon>
        <taxon>Araneomorphae</taxon>
        <taxon>Entelegynae</taxon>
        <taxon>Araneoidea</taxon>
        <taxon>Araneidae</taxon>
        <taxon>Caerostris</taxon>
    </lineage>
</organism>
<dbReference type="Proteomes" id="UP001054837">
    <property type="component" value="Unassembled WGS sequence"/>
</dbReference>
<gene>
    <name evidence="1" type="ORF">CDAR_177751</name>
</gene>
<reference evidence="1 2" key="1">
    <citation type="submission" date="2021-06" db="EMBL/GenBank/DDBJ databases">
        <title>Caerostris darwini draft genome.</title>
        <authorList>
            <person name="Kono N."/>
            <person name="Arakawa K."/>
        </authorList>
    </citation>
    <scope>NUCLEOTIDE SEQUENCE [LARGE SCALE GENOMIC DNA]</scope>
</reference>
<keyword evidence="2" id="KW-1185">Reference proteome</keyword>
<comment type="caution">
    <text evidence="1">The sequence shown here is derived from an EMBL/GenBank/DDBJ whole genome shotgun (WGS) entry which is preliminary data.</text>
</comment>
<proteinExistence type="predicted"/>
<dbReference type="EMBL" id="BPLQ01006323">
    <property type="protein sequence ID" value="GIY21577.1"/>
    <property type="molecule type" value="Genomic_DNA"/>
</dbReference>
<sequence>MHYTQSTRFPPLPYPPYTIQHAMYHKPSNTLFNIILDPRGVTEGHSNLQITDHIYFQHRQRIFQTKNPWFGKQPTIPHYANSHTLLHNTIHHCAMHYTQSTRFPPLPYPPYTIQHAMYHKPSNTLFNIILDPRA</sequence>
<evidence type="ECO:0000313" key="1">
    <source>
        <dbReference type="EMBL" id="GIY21577.1"/>
    </source>
</evidence>
<accession>A0AAV4RJS9</accession>
<protein>
    <submittedName>
        <fullName evidence="1">Uncharacterized protein</fullName>
    </submittedName>
</protein>